<dbReference type="Proteomes" id="UP000527616">
    <property type="component" value="Unassembled WGS sequence"/>
</dbReference>
<evidence type="ECO:0000313" key="7">
    <source>
        <dbReference type="EMBL" id="NYI70579.1"/>
    </source>
</evidence>
<dbReference type="GO" id="GO:0016491">
    <property type="term" value="F:oxidoreductase activity"/>
    <property type="evidence" value="ECO:0007669"/>
    <property type="project" value="UniProtKB-KW"/>
</dbReference>
<comment type="caution">
    <text evidence="7">The sequence shown here is derived from an EMBL/GenBank/DDBJ whole genome shotgun (WGS) entry which is preliminary data.</text>
</comment>
<dbReference type="InterPro" id="IPR014777">
    <property type="entry name" value="4pyrrole_Mease_sub1"/>
</dbReference>
<dbReference type="PANTHER" id="PTHR45790:SF3">
    <property type="entry name" value="S-ADENOSYL-L-METHIONINE-DEPENDENT UROPORPHYRINOGEN III METHYLTRANSFERASE, CHLOROPLASTIC"/>
    <property type="match status" value="1"/>
</dbReference>
<dbReference type="GO" id="GO:0016829">
    <property type="term" value="F:lyase activity"/>
    <property type="evidence" value="ECO:0007669"/>
    <property type="project" value="UniProtKB-KW"/>
</dbReference>
<proteinExistence type="predicted"/>
<sequence length="245" mass="24676">MPGTGRVVLVGGGPGADDLITVRGLRALQSADVVVADRLAPRGLLVGLRAEIIDVGKTPYHHPVPQAEINALLVDHARAGRAVVRLKGGDPFLLGRGGEEVAACRAAGVEVEVVPGVSSAIAAPAAAGIPVTHRGVAQGLLVISGHDELSPAFLAAWPHTLVVLMGMARLAELTAGLLRAGKPAATPAAVVQRAWGAGQRVVRAPLAELPARVTKTQLANPAVIVIGPVAALGAELGEVVDAAVA</sequence>
<dbReference type="NCBIfam" id="TIGR01469">
    <property type="entry name" value="cobA_cysG_Cterm"/>
    <property type="match status" value="1"/>
</dbReference>
<dbReference type="Pfam" id="PF00590">
    <property type="entry name" value="TP_methylase"/>
    <property type="match status" value="1"/>
</dbReference>
<protein>
    <recommendedName>
        <fullName evidence="1">uroporphyrinogen-III C-methyltransferase</fullName>
        <ecNumber evidence="1">2.1.1.107</ecNumber>
    </recommendedName>
</protein>
<evidence type="ECO:0000256" key="2">
    <source>
        <dbReference type="ARBA" id="ARBA00022603"/>
    </source>
</evidence>
<dbReference type="PANTHER" id="PTHR45790">
    <property type="entry name" value="SIROHEME SYNTHASE-RELATED"/>
    <property type="match status" value="1"/>
</dbReference>
<evidence type="ECO:0000256" key="4">
    <source>
        <dbReference type="ARBA" id="ARBA00022691"/>
    </source>
</evidence>
<dbReference type="FunFam" id="3.40.1010.10:FF:000001">
    <property type="entry name" value="Siroheme synthase"/>
    <property type="match status" value="1"/>
</dbReference>
<keyword evidence="2 7" id="KW-0489">Methyltransferase</keyword>
<feature type="domain" description="Tetrapyrrole methylase" evidence="6">
    <location>
        <begin position="6"/>
        <end position="209"/>
    </location>
</feature>
<dbReference type="Gene3D" id="3.30.950.10">
    <property type="entry name" value="Methyltransferase, Cobalt-precorrin-4 Transmethylase, Domain 2"/>
    <property type="match status" value="1"/>
</dbReference>
<dbReference type="InterPro" id="IPR006366">
    <property type="entry name" value="CobA/CysG_C"/>
</dbReference>
<name>A0A7Z0IKG0_9ACTN</name>
<dbReference type="InterPro" id="IPR000878">
    <property type="entry name" value="4pyrrol_Mease"/>
</dbReference>
<dbReference type="Gene3D" id="3.40.1010.10">
    <property type="entry name" value="Cobalt-precorrin-4 Transmethylase, Domain 1"/>
    <property type="match status" value="1"/>
</dbReference>
<keyword evidence="5" id="KW-0627">Porphyrin biosynthesis</keyword>
<evidence type="ECO:0000256" key="1">
    <source>
        <dbReference type="ARBA" id="ARBA00012162"/>
    </source>
</evidence>
<keyword evidence="8" id="KW-1185">Reference proteome</keyword>
<reference evidence="7 8" key="1">
    <citation type="submission" date="2020-07" db="EMBL/GenBank/DDBJ databases">
        <title>Sequencing the genomes of 1000 actinobacteria strains.</title>
        <authorList>
            <person name="Klenk H.-P."/>
        </authorList>
    </citation>
    <scope>NUCLEOTIDE SEQUENCE [LARGE SCALE GENOMIC DNA]</scope>
    <source>
        <strain evidence="7 8">DSM 103164</strain>
    </source>
</reference>
<dbReference type="SUPFAM" id="SSF53790">
    <property type="entry name" value="Tetrapyrrole methylase"/>
    <property type="match status" value="1"/>
</dbReference>
<dbReference type="InterPro" id="IPR035996">
    <property type="entry name" value="4pyrrol_Methylase_sf"/>
</dbReference>
<dbReference type="EC" id="2.1.1.107" evidence="1"/>
<dbReference type="GO" id="GO:0004851">
    <property type="term" value="F:uroporphyrin-III C-methyltransferase activity"/>
    <property type="evidence" value="ECO:0007669"/>
    <property type="project" value="UniProtKB-EC"/>
</dbReference>
<evidence type="ECO:0000256" key="5">
    <source>
        <dbReference type="ARBA" id="ARBA00023244"/>
    </source>
</evidence>
<dbReference type="GO" id="GO:0032259">
    <property type="term" value="P:methylation"/>
    <property type="evidence" value="ECO:0007669"/>
    <property type="project" value="UniProtKB-KW"/>
</dbReference>
<organism evidence="7 8">
    <name type="scientific">Naumannella cuiyingiana</name>
    <dbReference type="NCBI Taxonomy" id="1347891"/>
    <lineage>
        <taxon>Bacteria</taxon>
        <taxon>Bacillati</taxon>
        <taxon>Actinomycetota</taxon>
        <taxon>Actinomycetes</taxon>
        <taxon>Propionibacteriales</taxon>
        <taxon>Propionibacteriaceae</taxon>
        <taxon>Naumannella</taxon>
    </lineage>
</organism>
<keyword evidence="4" id="KW-0949">S-adenosyl-L-methionine</keyword>
<gene>
    <name evidence="7" type="ORF">GGQ54_001139</name>
</gene>
<dbReference type="RefSeq" id="WP_179444521.1">
    <property type="nucleotide sequence ID" value="NZ_JACBZS010000001.1"/>
</dbReference>
<keyword evidence="7" id="KW-0560">Oxidoreductase</keyword>
<dbReference type="NCBIfam" id="NF004790">
    <property type="entry name" value="PRK06136.1"/>
    <property type="match status" value="1"/>
</dbReference>
<dbReference type="GO" id="GO:0019354">
    <property type="term" value="P:siroheme biosynthetic process"/>
    <property type="evidence" value="ECO:0007669"/>
    <property type="project" value="InterPro"/>
</dbReference>
<evidence type="ECO:0000256" key="3">
    <source>
        <dbReference type="ARBA" id="ARBA00022679"/>
    </source>
</evidence>
<dbReference type="EMBL" id="JACBZS010000001">
    <property type="protein sequence ID" value="NYI70579.1"/>
    <property type="molecule type" value="Genomic_DNA"/>
</dbReference>
<dbReference type="InterPro" id="IPR050161">
    <property type="entry name" value="Siro_Cobalamin_biosynth"/>
</dbReference>
<evidence type="ECO:0000259" key="6">
    <source>
        <dbReference type="Pfam" id="PF00590"/>
    </source>
</evidence>
<evidence type="ECO:0000313" key="8">
    <source>
        <dbReference type="Proteomes" id="UP000527616"/>
    </source>
</evidence>
<dbReference type="AlphaFoldDB" id="A0A7Z0IKG0"/>
<keyword evidence="3 7" id="KW-0808">Transferase</keyword>
<accession>A0A7Z0IKG0</accession>
<dbReference type="InterPro" id="IPR014776">
    <property type="entry name" value="4pyrrole_Mease_sub2"/>
</dbReference>
<keyword evidence="7" id="KW-0456">Lyase</keyword>
<dbReference type="CDD" id="cd11642">
    <property type="entry name" value="SUMT"/>
    <property type="match status" value="1"/>
</dbReference>